<feature type="compositionally biased region" description="Basic residues" evidence="1">
    <location>
        <begin position="92"/>
        <end position="101"/>
    </location>
</feature>
<reference evidence="2" key="3">
    <citation type="submission" date="2015-02" db="UniProtKB">
        <authorList>
            <consortium name="EnsemblProtists"/>
        </authorList>
    </citation>
    <scope>IDENTIFICATION</scope>
    <source>
        <strain evidence="2">DAOM BR144</strain>
    </source>
</reference>
<name>K3WLG0_GLOUD</name>
<evidence type="ECO:0000313" key="3">
    <source>
        <dbReference type="Proteomes" id="UP000019132"/>
    </source>
</evidence>
<reference evidence="3" key="1">
    <citation type="journal article" date="2010" name="Genome Biol.">
        <title>Genome sequence of the necrotrophic plant pathogen Pythium ultimum reveals original pathogenicity mechanisms and effector repertoire.</title>
        <authorList>
            <person name="Levesque C.A."/>
            <person name="Brouwer H."/>
            <person name="Cano L."/>
            <person name="Hamilton J.P."/>
            <person name="Holt C."/>
            <person name="Huitema E."/>
            <person name="Raffaele S."/>
            <person name="Robideau G.P."/>
            <person name="Thines M."/>
            <person name="Win J."/>
            <person name="Zerillo M.M."/>
            <person name="Beakes G.W."/>
            <person name="Boore J.L."/>
            <person name="Busam D."/>
            <person name="Dumas B."/>
            <person name="Ferriera S."/>
            <person name="Fuerstenberg S.I."/>
            <person name="Gachon C.M."/>
            <person name="Gaulin E."/>
            <person name="Govers F."/>
            <person name="Grenville-Briggs L."/>
            <person name="Horner N."/>
            <person name="Hostetler J."/>
            <person name="Jiang R.H."/>
            <person name="Johnson J."/>
            <person name="Krajaejun T."/>
            <person name="Lin H."/>
            <person name="Meijer H.J."/>
            <person name="Moore B."/>
            <person name="Morris P."/>
            <person name="Phuntmart V."/>
            <person name="Puiu D."/>
            <person name="Shetty J."/>
            <person name="Stajich J.E."/>
            <person name="Tripathy S."/>
            <person name="Wawra S."/>
            <person name="van West P."/>
            <person name="Whitty B.R."/>
            <person name="Coutinho P.M."/>
            <person name="Henrissat B."/>
            <person name="Martin F."/>
            <person name="Thomas P.D."/>
            <person name="Tyler B.M."/>
            <person name="De Vries R.P."/>
            <person name="Kamoun S."/>
            <person name="Yandell M."/>
            <person name="Tisserat N."/>
            <person name="Buell C.R."/>
        </authorList>
    </citation>
    <scope>NUCLEOTIDE SEQUENCE</scope>
    <source>
        <strain evidence="3">DAOM:BR144</strain>
    </source>
</reference>
<organism evidence="2 3">
    <name type="scientific">Globisporangium ultimum (strain ATCC 200006 / CBS 805.95 / DAOM BR144)</name>
    <name type="common">Pythium ultimum</name>
    <dbReference type="NCBI Taxonomy" id="431595"/>
    <lineage>
        <taxon>Eukaryota</taxon>
        <taxon>Sar</taxon>
        <taxon>Stramenopiles</taxon>
        <taxon>Oomycota</taxon>
        <taxon>Peronosporomycetes</taxon>
        <taxon>Pythiales</taxon>
        <taxon>Pythiaceae</taxon>
        <taxon>Globisporangium</taxon>
    </lineage>
</organism>
<evidence type="ECO:0000256" key="1">
    <source>
        <dbReference type="SAM" id="MobiDB-lite"/>
    </source>
</evidence>
<dbReference type="HOGENOM" id="CLU_971361_0_0_1"/>
<feature type="region of interest" description="Disordered" evidence="1">
    <location>
        <begin position="71"/>
        <end position="123"/>
    </location>
</feature>
<feature type="region of interest" description="Disordered" evidence="1">
    <location>
        <begin position="256"/>
        <end position="289"/>
    </location>
</feature>
<feature type="compositionally biased region" description="Polar residues" evidence="1">
    <location>
        <begin position="272"/>
        <end position="289"/>
    </location>
</feature>
<reference evidence="3" key="2">
    <citation type="submission" date="2010-04" db="EMBL/GenBank/DDBJ databases">
        <authorList>
            <person name="Buell R."/>
            <person name="Hamilton J."/>
            <person name="Hostetler J."/>
        </authorList>
    </citation>
    <scope>NUCLEOTIDE SEQUENCE [LARGE SCALE GENOMIC DNA]</scope>
    <source>
        <strain evidence="3">DAOM:BR144</strain>
    </source>
</reference>
<dbReference type="EnsemblProtists" id="PYU1_T005802">
    <property type="protein sequence ID" value="PYU1_T005802"/>
    <property type="gene ID" value="PYU1_G005791"/>
</dbReference>
<dbReference type="InParanoid" id="K3WLG0"/>
<accession>K3WLG0</accession>
<feature type="compositionally biased region" description="Acidic residues" evidence="1">
    <location>
        <begin position="77"/>
        <end position="88"/>
    </location>
</feature>
<feature type="region of interest" description="Disordered" evidence="1">
    <location>
        <begin position="1"/>
        <end position="54"/>
    </location>
</feature>
<evidence type="ECO:0000313" key="2">
    <source>
        <dbReference type="EnsemblProtists" id="PYU1_T005802"/>
    </source>
</evidence>
<proteinExistence type="predicted"/>
<dbReference type="Proteomes" id="UP000019132">
    <property type="component" value="Unassembled WGS sequence"/>
</dbReference>
<dbReference type="AlphaFoldDB" id="K3WLG0"/>
<feature type="compositionally biased region" description="Basic and acidic residues" evidence="1">
    <location>
        <begin position="137"/>
        <end position="150"/>
    </location>
</feature>
<keyword evidence="3" id="KW-1185">Reference proteome</keyword>
<feature type="region of interest" description="Disordered" evidence="1">
    <location>
        <begin position="135"/>
        <end position="158"/>
    </location>
</feature>
<dbReference type="VEuPathDB" id="FungiDB:PYU1_G005791"/>
<feature type="compositionally biased region" description="Low complexity" evidence="1">
    <location>
        <begin position="15"/>
        <end position="39"/>
    </location>
</feature>
<dbReference type="eggNOG" id="ENOG502S5HE">
    <property type="taxonomic scope" value="Eukaryota"/>
</dbReference>
<sequence length="289" mass="32094">MAAQSSPRKSPAVPASSNDATTKSSAASAMARRTASFSTNAVDLTRRKSMVNDPEELLLLREKLTQIAVGLRFSHNEEDEDEDEDEEDRERRRIRRGRGGHFKVFPLLGDRPSTPPSSPQPRDVLRKQMRLRNSSFRLDDLPSHQQERRSAANNNSCEIPGLCVDEMEITRVDDASEQQHGQQHGQQVCLSIPSHLRARSSSSFSVFNTNPEGMRKRKSVHVIDTNQDGENTPLKKTSSQKNVLAGAWDYDNMPCGSVHKDHEMEDVGPEATSDSPIFASSPNQVSACS</sequence>
<dbReference type="EMBL" id="GL376573">
    <property type="status" value="NOT_ANNOTATED_CDS"/>
    <property type="molecule type" value="Genomic_DNA"/>
</dbReference>
<protein>
    <submittedName>
        <fullName evidence="2">Uncharacterized protein</fullName>
    </submittedName>
</protein>